<name>A0A2S4N4Q4_9FLAO</name>
<dbReference type="EMBL" id="PQNY01000027">
    <property type="protein sequence ID" value="POS00714.1"/>
    <property type="molecule type" value="Genomic_DNA"/>
</dbReference>
<dbReference type="RefSeq" id="WP_103727058.1">
    <property type="nucleotide sequence ID" value="NZ_PQNY01000027.1"/>
</dbReference>
<evidence type="ECO:0000313" key="2">
    <source>
        <dbReference type="Proteomes" id="UP000237056"/>
    </source>
</evidence>
<proteinExistence type="predicted"/>
<sequence length="193" mass="22716">MKNIILILLLCFTFFSCQKNESVLETEEIALNSVFNSVVDSVYLKLTENKTISRNLKQKTIVIYDSLTTDKPGFVQFKARYKTIKNLHFDTISEKVKPKIDLLKLEKEANFKYLPKLFISRDSIKKSFWNSKHALTGVLSFSKICFDEHRKFGAFNCIYSEGDIYNAKHFLVYIKRENGKWKLDEVTKFIRHY</sequence>
<dbReference type="AlphaFoldDB" id="A0A2S4N4Q4"/>
<gene>
    <name evidence="1" type="ORF">Q361_1271</name>
</gene>
<reference evidence="1 2" key="1">
    <citation type="submission" date="2018-01" db="EMBL/GenBank/DDBJ databases">
        <title>Genomic Encyclopedia of Type Strains, Phase I: the one thousand microbial genomes (KMG-I) project.</title>
        <authorList>
            <person name="Goeker M."/>
        </authorList>
    </citation>
    <scope>NUCLEOTIDE SEQUENCE [LARGE SCALE GENOMIC DNA]</scope>
    <source>
        <strain evidence="1 2">DSM 17960</strain>
    </source>
</reference>
<dbReference type="Proteomes" id="UP000237056">
    <property type="component" value="Unassembled WGS sequence"/>
</dbReference>
<protein>
    <recommendedName>
        <fullName evidence="3">Lipoprotein</fullName>
    </recommendedName>
</protein>
<comment type="caution">
    <text evidence="1">The sequence shown here is derived from an EMBL/GenBank/DDBJ whole genome shotgun (WGS) entry which is preliminary data.</text>
</comment>
<evidence type="ECO:0000313" key="1">
    <source>
        <dbReference type="EMBL" id="POS00714.1"/>
    </source>
</evidence>
<organism evidence="1 2">
    <name type="scientific">Flavobacterium croceum DSM 17960</name>
    <dbReference type="NCBI Taxonomy" id="1121886"/>
    <lineage>
        <taxon>Bacteria</taxon>
        <taxon>Pseudomonadati</taxon>
        <taxon>Bacteroidota</taxon>
        <taxon>Flavobacteriia</taxon>
        <taxon>Flavobacteriales</taxon>
        <taxon>Flavobacteriaceae</taxon>
        <taxon>Flavobacterium</taxon>
    </lineage>
</organism>
<accession>A0A2S4N4Q4</accession>
<dbReference type="PROSITE" id="PS51257">
    <property type="entry name" value="PROKAR_LIPOPROTEIN"/>
    <property type="match status" value="1"/>
</dbReference>
<keyword evidence="2" id="KW-1185">Reference proteome</keyword>
<dbReference type="OrthoDB" id="1048413at2"/>
<evidence type="ECO:0008006" key="3">
    <source>
        <dbReference type="Google" id="ProtNLM"/>
    </source>
</evidence>